<dbReference type="EMBL" id="MT142482">
    <property type="protein sequence ID" value="QJA82205.1"/>
    <property type="molecule type" value="Genomic_DNA"/>
</dbReference>
<sequence>MTYSYILSTIVGQIRLIIGDKDITDAVFTNEELTAFYTMEGSINLAAAAALEAWAATYSANADNERIGDYSYSQNIVTKMLTLAAKLKEKDAGILAMDIASMDLTAGSGITAEED</sequence>
<evidence type="ECO:0000313" key="1">
    <source>
        <dbReference type="EMBL" id="QJA62074.1"/>
    </source>
</evidence>
<dbReference type="AlphaFoldDB" id="A0A6M3KLB6"/>
<evidence type="ECO:0000313" key="2">
    <source>
        <dbReference type="EMBL" id="QJA82205.1"/>
    </source>
</evidence>
<dbReference type="EMBL" id="MT141461">
    <property type="protein sequence ID" value="QJA62074.1"/>
    <property type="molecule type" value="Genomic_DNA"/>
</dbReference>
<accession>A0A6M3KLB6</accession>
<gene>
    <name evidence="2" type="ORF">MM415A00435_0019</name>
    <name evidence="1" type="ORF">MM415B00827_0020</name>
</gene>
<reference evidence="2" key="1">
    <citation type="submission" date="2020-03" db="EMBL/GenBank/DDBJ databases">
        <title>The deep terrestrial virosphere.</title>
        <authorList>
            <person name="Holmfeldt K."/>
            <person name="Nilsson E."/>
            <person name="Simone D."/>
            <person name="Lopez-Fernandez M."/>
            <person name="Wu X."/>
            <person name="de Brujin I."/>
            <person name="Lundin D."/>
            <person name="Andersson A."/>
            <person name="Bertilsson S."/>
            <person name="Dopson M."/>
        </authorList>
    </citation>
    <scope>NUCLEOTIDE SEQUENCE</scope>
    <source>
        <strain evidence="2">MM415A00435</strain>
        <strain evidence="1">MM415B00827</strain>
    </source>
</reference>
<proteinExistence type="predicted"/>
<organism evidence="2">
    <name type="scientific">viral metagenome</name>
    <dbReference type="NCBI Taxonomy" id="1070528"/>
    <lineage>
        <taxon>unclassified sequences</taxon>
        <taxon>metagenomes</taxon>
        <taxon>organismal metagenomes</taxon>
    </lineage>
</organism>
<name>A0A6M3KLB6_9ZZZZ</name>
<protein>
    <submittedName>
        <fullName evidence="2">Uncharacterized protein</fullName>
    </submittedName>
</protein>